<reference evidence="3 4" key="1">
    <citation type="submission" date="2013-06" db="EMBL/GenBank/DDBJ databases">
        <title>Rumen cellulosomics: divergent fiber-degrading strategies revealed by comparative genome-wide analysis of six Ruminococcal strains.</title>
        <authorList>
            <person name="Dassa B."/>
            <person name="Borovok I."/>
            <person name="Lamed R."/>
            <person name="Flint H."/>
            <person name="Yeoman C.J."/>
            <person name="White B."/>
            <person name="Bayer E.A."/>
        </authorList>
    </citation>
    <scope>NUCLEOTIDE SEQUENCE [LARGE SCALE GENOMIC DNA]</scope>
    <source>
        <strain evidence="3 4">SY3</strain>
    </source>
</reference>
<dbReference type="RefSeq" id="WP_037289988.1">
    <property type="nucleotide sequence ID" value="NZ_JEOB01000004.1"/>
</dbReference>
<dbReference type="InterPro" id="IPR001031">
    <property type="entry name" value="Thioesterase"/>
</dbReference>
<dbReference type="Pfam" id="PF00975">
    <property type="entry name" value="Thioesterase"/>
    <property type="match status" value="1"/>
</dbReference>
<feature type="domain" description="Thioesterase" evidence="2">
    <location>
        <begin position="2"/>
        <end position="230"/>
    </location>
</feature>
<organism evidence="3 4">
    <name type="scientific">Ruminococcus albus SY3</name>
    <dbReference type="NCBI Taxonomy" id="1341156"/>
    <lineage>
        <taxon>Bacteria</taxon>
        <taxon>Bacillati</taxon>
        <taxon>Bacillota</taxon>
        <taxon>Clostridia</taxon>
        <taxon>Eubacteriales</taxon>
        <taxon>Oscillospiraceae</taxon>
        <taxon>Ruminococcus</taxon>
    </lineage>
</organism>
<keyword evidence="4" id="KW-1185">Reference proteome</keyword>
<accession>A0A011VTK5</accession>
<comment type="caution">
    <text evidence="3">The sequence shown here is derived from an EMBL/GenBank/DDBJ whole genome shotgun (WGS) entry which is preliminary data.</text>
</comment>
<dbReference type="PATRIC" id="fig|1341156.4.peg.2937"/>
<dbReference type="GO" id="GO:0008610">
    <property type="term" value="P:lipid biosynthetic process"/>
    <property type="evidence" value="ECO:0007669"/>
    <property type="project" value="TreeGrafter"/>
</dbReference>
<dbReference type="InterPro" id="IPR012223">
    <property type="entry name" value="TEII"/>
</dbReference>
<dbReference type="OrthoDB" id="2213423at2"/>
<evidence type="ECO:0000313" key="4">
    <source>
        <dbReference type="Proteomes" id="UP000021369"/>
    </source>
</evidence>
<dbReference type="EMBL" id="JEOB01000004">
    <property type="protein sequence ID" value="EXM37943.1"/>
    <property type="molecule type" value="Genomic_DNA"/>
</dbReference>
<dbReference type="SUPFAM" id="SSF53474">
    <property type="entry name" value="alpha/beta-Hydrolases"/>
    <property type="match status" value="1"/>
</dbReference>
<gene>
    <name evidence="3" type="ORF">RASY3_16685</name>
</gene>
<dbReference type="Proteomes" id="UP000021369">
    <property type="component" value="Unassembled WGS sequence"/>
</dbReference>
<dbReference type="AlphaFoldDB" id="A0A011VTK5"/>
<evidence type="ECO:0000313" key="3">
    <source>
        <dbReference type="EMBL" id="EXM37943.1"/>
    </source>
</evidence>
<dbReference type="PANTHER" id="PTHR11487:SF0">
    <property type="entry name" value="S-ACYL FATTY ACID SYNTHASE THIOESTERASE, MEDIUM CHAIN"/>
    <property type="match status" value="1"/>
</dbReference>
<comment type="similarity">
    <text evidence="1">Belongs to the thioesterase family.</text>
</comment>
<sequence>MTLFFFPHAGGSAKSYASFKRFLPKDLNVITMELSGRFTRSDGPMLHDIESCISELFDSNEKLSELLKEGDYAVFGHSMGTVLATEFVRQIREKGYPAPVHMFLSGKNAPDENLHCFGDIDKVTDMEITEFFDHNSMTFSQVIPDAELVAQINRILCNDVRMAEKYITTPRQVQFGCDVTAIYGTDDTMLKNADMNGWGRYTDKSCEVVAFSGGHFYYTQHKEEVCKLICNKLRLN</sequence>
<dbReference type="PANTHER" id="PTHR11487">
    <property type="entry name" value="THIOESTERASE"/>
    <property type="match status" value="1"/>
</dbReference>
<name>A0A011VTK5_RUMAL</name>
<evidence type="ECO:0000256" key="1">
    <source>
        <dbReference type="ARBA" id="ARBA00007169"/>
    </source>
</evidence>
<dbReference type="Gene3D" id="3.40.50.1820">
    <property type="entry name" value="alpha/beta hydrolase"/>
    <property type="match status" value="1"/>
</dbReference>
<evidence type="ECO:0000259" key="2">
    <source>
        <dbReference type="Pfam" id="PF00975"/>
    </source>
</evidence>
<proteinExistence type="inferred from homology"/>
<protein>
    <submittedName>
        <fullName evidence="3">Thioesterase</fullName>
    </submittedName>
</protein>
<dbReference type="InterPro" id="IPR029058">
    <property type="entry name" value="AB_hydrolase_fold"/>
</dbReference>